<dbReference type="RefSeq" id="WP_008842538.1">
    <property type="nucleotide sequence ID" value="NZ_BAEN01000003.1"/>
</dbReference>
<dbReference type="Proteomes" id="UP000006334">
    <property type="component" value="Unassembled WGS sequence"/>
</dbReference>
<evidence type="ECO:0000313" key="2">
    <source>
        <dbReference type="Proteomes" id="UP000006334"/>
    </source>
</evidence>
<reference evidence="1 2" key="1">
    <citation type="journal article" date="2017" name="Antonie Van Leeuwenhoek">
        <title>Rhizobium rhizosphaerae sp. nov., a novel species isolated from rice rhizosphere.</title>
        <authorList>
            <person name="Zhao J.J."/>
            <person name="Zhang J."/>
            <person name="Zhang R.J."/>
            <person name="Zhang C.W."/>
            <person name="Yin H.Q."/>
            <person name="Zhang X.X."/>
        </authorList>
    </citation>
    <scope>NUCLEOTIDE SEQUENCE [LARGE SCALE GENOMIC DNA]</scope>
    <source>
        <strain evidence="1 2">E3</strain>
    </source>
</reference>
<dbReference type="EMBL" id="BAEN01000003">
    <property type="protein sequence ID" value="GAC12718.1"/>
    <property type="molecule type" value="Genomic_DNA"/>
</dbReference>
<protein>
    <submittedName>
        <fullName evidence="1">Uncharacterized protein</fullName>
    </submittedName>
</protein>
<dbReference type="AlphaFoldDB" id="K6Y7S6"/>
<gene>
    <name evidence="1" type="ORF">GLIP_0063</name>
</gene>
<evidence type="ECO:0000313" key="1">
    <source>
        <dbReference type="EMBL" id="GAC12718.1"/>
    </source>
</evidence>
<accession>K6Y7S6</accession>
<keyword evidence="2" id="KW-1185">Reference proteome</keyword>
<sequence>MHSNILLIALIIVLSSCSREDSILTDEMQMEARQVVVSYLKNNDLPVEQLTQRQSKNRDVKGFTYLYKGGNRCIEFIVNCYGSSCKEMQKYPFDEHGDKCP</sequence>
<name>K6Y7S6_9ALTE</name>
<proteinExistence type="predicted"/>
<comment type="caution">
    <text evidence="1">The sequence shown here is derived from an EMBL/GenBank/DDBJ whole genome shotgun (WGS) entry which is preliminary data.</text>
</comment>
<organism evidence="1 2">
    <name type="scientific">Aliiglaciecola lipolytica E3</name>
    <dbReference type="NCBI Taxonomy" id="1127673"/>
    <lineage>
        <taxon>Bacteria</taxon>
        <taxon>Pseudomonadati</taxon>
        <taxon>Pseudomonadota</taxon>
        <taxon>Gammaproteobacteria</taxon>
        <taxon>Alteromonadales</taxon>
        <taxon>Alteromonadaceae</taxon>
        <taxon>Aliiglaciecola</taxon>
    </lineage>
</organism>